<evidence type="ECO:0000256" key="8">
    <source>
        <dbReference type="ARBA" id="ARBA00023128"/>
    </source>
</evidence>
<evidence type="ECO:0000256" key="1">
    <source>
        <dbReference type="ARBA" id="ARBA00004123"/>
    </source>
</evidence>
<dbReference type="PANTHER" id="PTHR13453:SF1">
    <property type="entry name" value="KAT8 REGULATORY NSL COMPLEX SUBUNIT 2"/>
    <property type="match status" value="1"/>
</dbReference>
<name>A0A9J5ZCM7_SOLCO</name>
<evidence type="ECO:0000256" key="10">
    <source>
        <dbReference type="ARBA" id="ARBA00032947"/>
    </source>
</evidence>
<keyword evidence="17" id="KW-1185">Reference proteome</keyword>
<reference evidence="16 17" key="1">
    <citation type="submission" date="2020-09" db="EMBL/GenBank/DDBJ databases">
        <title>De no assembly of potato wild relative species, Solanum commersonii.</title>
        <authorList>
            <person name="Cho K."/>
        </authorList>
    </citation>
    <scope>NUCLEOTIDE SEQUENCE [LARGE SCALE GENOMIC DNA]</scope>
    <source>
        <strain evidence="16">LZ3.2</strain>
        <tissue evidence="16">Leaf</tissue>
    </source>
</reference>
<evidence type="ECO:0000256" key="2">
    <source>
        <dbReference type="ARBA" id="ARBA00004173"/>
    </source>
</evidence>
<organism evidence="16 17">
    <name type="scientific">Solanum commersonii</name>
    <name type="common">Commerson's wild potato</name>
    <name type="synonym">Commerson's nightshade</name>
    <dbReference type="NCBI Taxonomy" id="4109"/>
    <lineage>
        <taxon>Eukaryota</taxon>
        <taxon>Viridiplantae</taxon>
        <taxon>Streptophyta</taxon>
        <taxon>Embryophyta</taxon>
        <taxon>Tracheophyta</taxon>
        <taxon>Spermatophyta</taxon>
        <taxon>Magnoliopsida</taxon>
        <taxon>eudicotyledons</taxon>
        <taxon>Gunneridae</taxon>
        <taxon>Pentapetalae</taxon>
        <taxon>asterids</taxon>
        <taxon>lamiids</taxon>
        <taxon>Solanales</taxon>
        <taxon>Solanaceae</taxon>
        <taxon>Solanoideae</taxon>
        <taxon>Solaneae</taxon>
        <taxon>Solanum</taxon>
    </lineage>
</organism>
<feature type="domain" description="KANL2-like probable zinc-finger" evidence="15">
    <location>
        <begin position="49"/>
        <end position="107"/>
    </location>
</feature>
<evidence type="ECO:0000313" key="16">
    <source>
        <dbReference type="EMBL" id="KAG5609616.1"/>
    </source>
</evidence>
<dbReference type="GO" id="GO:0006325">
    <property type="term" value="P:chromatin organization"/>
    <property type="evidence" value="ECO:0007669"/>
    <property type="project" value="UniProtKB-KW"/>
</dbReference>
<keyword evidence="14" id="KW-1133">Transmembrane helix</keyword>
<dbReference type="GO" id="GO:0005739">
    <property type="term" value="C:mitochondrion"/>
    <property type="evidence" value="ECO:0007669"/>
    <property type="project" value="UniProtKB-SubCell"/>
</dbReference>
<evidence type="ECO:0000256" key="3">
    <source>
        <dbReference type="ARBA" id="ARBA00015508"/>
    </source>
</evidence>
<feature type="transmembrane region" description="Helical" evidence="14">
    <location>
        <begin position="156"/>
        <end position="178"/>
    </location>
</feature>
<keyword evidence="8" id="KW-0496">Mitochondrion</keyword>
<protein>
    <recommendedName>
        <fullName evidence="3">KAT8 regulatory NSL complex subunit 2</fullName>
    </recommendedName>
    <alternativeName>
        <fullName evidence="11">NSL complex protein NSL2</fullName>
    </alternativeName>
    <alternativeName>
        <fullName evidence="10">Non-specific lethal 2 homolog</fullName>
    </alternativeName>
</protein>
<evidence type="ECO:0000259" key="15">
    <source>
        <dbReference type="Pfam" id="PF13891"/>
    </source>
</evidence>
<comment type="function">
    <text evidence="12">Non-catalytic component of the NSL histone acetyltransferase complex, a multiprotein complex that mediates histone H4 acetylation at 'Lys-5'- and 'Lys-8' (H4K5ac and H4K8ac) at transcription start sites and promotes transcription initiation. Required for NSL complex stability and for transcription of intraciliary transport genes in both ciliated and non-ciliated cells by regulating histone H4 acetylation at 'Lys-5'- and 'Lys-12' (H4K5ac and H4K12ac). This is necessary for cilium assembly in ciliated cells and for organization of the microtubule cytoskeleton in non-ciliated cells. Required within the NSL complex to maintain nuclear architecture stability by promoting KAT8-mediated acetylation of lamin LMNA.</text>
</comment>
<keyword evidence="7" id="KW-0156">Chromatin regulator</keyword>
<dbReference type="Pfam" id="PF13891">
    <property type="entry name" value="zf-C3HC3H_KANSL2"/>
    <property type="match status" value="1"/>
</dbReference>
<keyword evidence="14" id="KW-0812">Transmembrane</keyword>
<dbReference type="InterPro" id="IPR025927">
    <property type="entry name" value="Znf_KANL2-like"/>
</dbReference>
<keyword evidence="5" id="KW-0597">Phosphoprotein</keyword>
<dbReference type="InterPro" id="IPR026316">
    <property type="entry name" value="NSL2"/>
</dbReference>
<dbReference type="OrthoDB" id="677315at2759"/>
<dbReference type="AlphaFoldDB" id="A0A9J5ZCM7"/>
<keyword evidence="4" id="KW-1017">Isopeptide bond</keyword>
<dbReference type="PANTHER" id="PTHR13453">
    <property type="entry name" value="KAT8 REGULATORY NSL COMPLEX SUBUNIT 2"/>
    <property type="match status" value="1"/>
</dbReference>
<evidence type="ECO:0000256" key="14">
    <source>
        <dbReference type="SAM" id="Phobius"/>
    </source>
</evidence>
<evidence type="ECO:0000256" key="7">
    <source>
        <dbReference type="ARBA" id="ARBA00022853"/>
    </source>
</evidence>
<evidence type="ECO:0000256" key="9">
    <source>
        <dbReference type="ARBA" id="ARBA00023242"/>
    </source>
</evidence>
<evidence type="ECO:0000313" key="17">
    <source>
        <dbReference type="Proteomes" id="UP000824120"/>
    </source>
</evidence>
<evidence type="ECO:0000256" key="5">
    <source>
        <dbReference type="ARBA" id="ARBA00022553"/>
    </source>
</evidence>
<keyword evidence="9" id="KW-0539">Nucleus</keyword>
<evidence type="ECO:0000256" key="13">
    <source>
        <dbReference type="ARBA" id="ARBA00093543"/>
    </source>
</evidence>
<comment type="subunit">
    <text evidence="13">Component of the NSL complex at least composed of KAT8/MOF, KANSL1, KANSL2, KANSL3, MCRS1, PHF20, OGT1/OGT, WDR5 and HCFC1.</text>
</comment>
<evidence type="ECO:0000256" key="12">
    <source>
        <dbReference type="ARBA" id="ARBA00093359"/>
    </source>
</evidence>
<proteinExistence type="predicted"/>
<comment type="subcellular location">
    <subcellularLocation>
        <location evidence="2">Mitochondrion</location>
    </subcellularLocation>
    <subcellularLocation>
        <location evidence="1">Nucleus</location>
    </subcellularLocation>
</comment>
<evidence type="ECO:0000256" key="11">
    <source>
        <dbReference type="ARBA" id="ARBA00033378"/>
    </source>
</evidence>
<comment type="caution">
    <text evidence="16">The sequence shown here is derived from an EMBL/GenBank/DDBJ whole genome shotgun (WGS) entry which is preliminary data.</text>
</comment>
<gene>
    <name evidence="16" type="ORF">H5410_020897</name>
</gene>
<sequence>MEDVKLKHREYCWKFGMSVFQEDEDKSNKVGTLGTGENNGNGVISNTCGVHGCKSKSMSLMRFCHMNILSDSKHKLYKACSFSIKRFPDTFYPCAKIALAPSKKNMCVCVRVWFWKTGEELLSSSTNFARSGLQIFQRRSSEQSTIRKACMQSMPISIITFTIVVSWTLAGVSSSFGLELLEQSASILLTYDTRTNLAFFRSFTAADYVAAQRLRKMTVIEFE</sequence>
<accession>A0A9J5ZCM7</accession>
<evidence type="ECO:0000256" key="6">
    <source>
        <dbReference type="ARBA" id="ARBA00022843"/>
    </source>
</evidence>
<dbReference type="EMBL" id="JACXVP010000004">
    <property type="protein sequence ID" value="KAG5609616.1"/>
    <property type="molecule type" value="Genomic_DNA"/>
</dbReference>
<evidence type="ECO:0000256" key="4">
    <source>
        <dbReference type="ARBA" id="ARBA00022499"/>
    </source>
</evidence>
<keyword evidence="6" id="KW-0832">Ubl conjugation</keyword>
<dbReference type="GO" id="GO:0005634">
    <property type="term" value="C:nucleus"/>
    <property type="evidence" value="ECO:0007669"/>
    <property type="project" value="UniProtKB-SubCell"/>
</dbReference>
<dbReference type="Proteomes" id="UP000824120">
    <property type="component" value="Chromosome 4"/>
</dbReference>
<dbReference type="GO" id="GO:0044545">
    <property type="term" value="C:NSL complex"/>
    <property type="evidence" value="ECO:0007669"/>
    <property type="project" value="TreeGrafter"/>
</dbReference>
<keyword evidence="14" id="KW-0472">Membrane</keyword>